<evidence type="ECO:0000256" key="6">
    <source>
        <dbReference type="ARBA" id="ARBA00023315"/>
    </source>
</evidence>
<evidence type="ECO:0000313" key="11">
    <source>
        <dbReference type="Proteomes" id="UP000015101"/>
    </source>
</evidence>
<dbReference type="EC" id="2.3.1.225" evidence="7"/>
<dbReference type="GeneID" id="20215480"/>
<comment type="similarity">
    <text evidence="7">Belongs to the DHHC palmitoyltransferase family.</text>
</comment>
<proteinExistence type="inferred from homology"/>
<dbReference type="Pfam" id="PF01529">
    <property type="entry name" value="DHHC"/>
    <property type="match status" value="1"/>
</dbReference>
<dbReference type="GO" id="GO:0005794">
    <property type="term" value="C:Golgi apparatus"/>
    <property type="evidence" value="ECO:0000318"/>
    <property type="project" value="GO_Central"/>
</dbReference>
<dbReference type="InterPro" id="IPR001594">
    <property type="entry name" value="Palmitoyltrfase_DHHC"/>
</dbReference>
<feature type="transmembrane region" description="Helical" evidence="7">
    <location>
        <begin position="211"/>
        <end position="235"/>
    </location>
</feature>
<dbReference type="AlphaFoldDB" id="T1G332"/>
<dbReference type="EMBL" id="KB096365">
    <property type="protein sequence ID" value="ESO05348.1"/>
    <property type="molecule type" value="Genomic_DNA"/>
</dbReference>
<feature type="transmembrane region" description="Helical" evidence="7">
    <location>
        <begin position="167"/>
        <end position="190"/>
    </location>
</feature>
<feature type="transmembrane region" description="Helical" evidence="7">
    <location>
        <begin position="53"/>
        <end position="72"/>
    </location>
</feature>
<evidence type="ECO:0000313" key="10">
    <source>
        <dbReference type="EnsemblMetazoa" id="HelroP77725"/>
    </source>
</evidence>
<keyword evidence="5 7" id="KW-0472">Membrane</keyword>
<dbReference type="GO" id="GO:0016409">
    <property type="term" value="F:palmitoyltransferase activity"/>
    <property type="evidence" value="ECO:0000318"/>
    <property type="project" value="GO_Central"/>
</dbReference>
<evidence type="ECO:0000256" key="5">
    <source>
        <dbReference type="ARBA" id="ARBA00023136"/>
    </source>
</evidence>
<gene>
    <name evidence="10" type="primary">20215480</name>
    <name evidence="9" type="ORF">HELRODRAFT_77725</name>
</gene>
<keyword evidence="6 7" id="KW-0012">Acyltransferase</keyword>
<reference evidence="10" key="3">
    <citation type="submission" date="2015-06" db="UniProtKB">
        <authorList>
            <consortium name="EnsemblMetazoa"/>
        </authorList>
    </citation>
    <scope>IDENTIFICATION</scope>
</reference>
<dbReference type="GO" id="GO:0019706">
    <property type="term" value="F:protein-cysteine S-palmitoyltransferase activity"/>
    <property type="evidence" value="ECO:0007669"/>
    <property type="project" value="UniProtKB-EC"/>
</dbReference>
<evidence type="ECO:0000256" key="4">
    <source>
        <dbReference type="ARBA" id="ARBA00022989"/>
    </source>
</evidence>
<dbReference type="eggNOG" id="KOG1313">
    <property type="taxonomic scope" value="Eukaryota"/>
</dbReference>
<evidence type="ECO:0000259" key="8">
    <source>
        <dbReference type="Pfam" id="PF01529"/>
    </source>
</evidence>
<feature type="transmembrane region" description="Helical" evidence="7">
    <location>
        <begin position="12"/>
        <end position="33"/>
    </location>
</feature>
<dbReference type="CTD" id="20215480"/>
<dbReference type="HOGENOM" id="CLU_054274_0_0_1"/>
<dbReference type="PANTHER" id="PTHR12246">
    <property type="entry name" value="PALMITOYLTRANSFERASE ZDHHC16"/>
    <property type="match status" value="1"/>
</dbReference>
<keyword evidence="11" id="KW-1185">Reference proteome</keyword>
<evidence type="ECO:0000256" key="2">
    <source>
        <dbReference type="ARBA" id="ARBA00022679"/>
    </source>
</evidence>
<dbReference type="OrthoDB" id="331948at2759"/>
<protein>
    <recommendedName>
        <fullName evidence="7">Palmitoyltransferase</fullName>
        <ecNumber evidence="7">2.3.1.225</ecNumber>
    </recommendedName>
</protein>
<name>T1G332_HELRO</name>
<dbReference type="InterPro" id="IPR039859">
    <property type="entry name" value="PFA4/ZDH16/20/ERF2-like"/>
</dbReference>
<reference evidence="11" key="1">
    <citation type="submission" date="2012-12" db="EMBL/GenBank/DDBJ databases">
        <authorList>
            <person name="Hellsten U."/>
            <person name="Grimwood J."/>
            <person name="Chapman J.A."/>
            <person name="Shapiro H."/>
            <person name="Aerts A."/>
            <person name="Otillar R.P."/>
            <person name="Terry A.Y."/>
            <person name="Boore J.L."/>
            <person name="Simakov O."/>
            <person name="Marletaz F."/>
            <person name="Cho S.-J."/>
            <person name="Edsinger-Gonzales E."/>
            <person name="Havlak P."/>
            <person name="Kuo D.-H."/>
            <person name="Larsson T."/>
            <person name="Lv J."/>
            <person name="Arendt D."/>
            <person name="Savage R."/>
            <person name="Osoegawa K."/>
            <person name="de Jong P."/>
            <person name="Lindberg D.R."/>
            <person name="Seaver E.C."/>
            <person name="Weisblat D.A."/>
            <person name="Putnam N.H."/>
            <person name="Grigoriev I.V."/>
            <person name="Rokhsar D.S."/>
        </authorList>
    </citation>
    <scope>NUCLEOTIDE SEQUENCE</scope>
</reference>
<dbReference type="RefSeq" id="XP_009016663.1">
    <property type="nucleotide sequence ID" value="XM_009018415.1"/>
</dbReference>
<comment type="catalytic activity">
    <reaction evidence="7">
        <text>L-cysteinyl-[protein] + hexadecanoyl-CoA = S-hexadecanoyl-L-cysteinyl-[protein] + CoA</text>
        <dbReference type="Rhea" id="RHEA:36683"/>
        <dbReference type="Rhea" id="RHEA-COMP:10131"/>
        <dbReference type="Rhea" id="RHEA-COMP:11032"/>
        <dbReference type="ChEBI" id="CHEBI:29950"/>
        <dbReference type="ChEBI" id="CHEBI:57287"/>
        <dbReference type="ChEBI" id="CHEBI:57379"/>
        <dbReference type="ChEBI" id="CHEBI:74151"/>
        <dbReference type="EC" id="2.3.1.225"/>
    </reaction>
</comment>
<sequence length="319" mass="37915">MFYLGTRCKYKYFLYKITFYSLFYNFLCSWTMIFDTMMEPCIRFVTKFVKILGLIFLSLFVVLTTSVVVIFYSCLLPIKIEESIYWTIYHLVFGHWLLLNIVFNYFKGSFTCPGYTKNDETITICKKCMMPKPLRAHHCRVCNRCVLKMDHHCPWLNNCVGFYNHRYFFMFCVYMLLGCVYVSVVAYPMFKRHYNIYWSQQLQPGRSYLSYHNIIMFEFLLCSTACLALLGMVIWHARLISCGETSIESHINRTERKKLEACGKVYKNPFDKGFINNWKILLGLNNKRSFWRHILLPSSHEPHGDGIHWTDDLDTSEVV</sequence>
<dbReference type="EMBL" id="AMQM01003920">
    <property type="status" value="NOT_ANNOTATED_CDS"/>
    <property type="molecule type" value="Genomic_DNA"/>
</dbReference>
<dbReference type="EnsemblMetazoa" id="HelroT77725">
    <property type="protein sequence ID" value="HelroP77725"/>
    <property type="gene ID" value="HelroG77725"/>
</dbReference>
<keyword evidence="4 7" id="KW-1133">Transmembrane helix</keyword>
<feature type="domain" description="Palmitoyltransferase DHHC" evidence="8">
    <location>
        <begin position="122"/>
        <end position="250"/>
    </location>
</feature>
<comment type="domain">
    <text evidence="7">The DHHC domain is required for palmitoyltransferase activity.</text>
</comment>
<evidence type="ECO:0000256" key="1">
    <source>
        <dbReference type="ARBA" id="ARBA00004141"/>
    </source>
</evidence>
<dbReference type="OMA" id="APFEDEW"/>
<evidence type="ECO:0000313" key="9">
    <source>
        <dbReference type="EMBL" id="ESO05348.1"/>
    </source>
</evidence>
<keyword evidence="2 7" id="KW-0808">Transferase</keyword>
<comment type="subcellular location">
    <subcellularLocation>
        <location evidence="1">Membrane</location>
        <topology evidence="1">Multi-pass membrane protein</topology>
    </subcellularLocation>
</comment>
<reference evidence="9 11" key="2">
    <citation type="journal article" date="2013" name="Nature">
        <title>Insights into bilaterian evolution from three spiralian genomes.</title>
        <authorList>
            <person name="Simakov O."/>
            <person name="Marletaz F."/>
            <person name="Cho S.J."/>
            <person name="Edsinger-Gonzales E."/>
            <person name="Havlak P."/>
            <person name="Hellsten U."/>
            <person name="Kuo D.H."/>
            <person name="Larsson T."/>
            <person name="Lv J."/>
            <person name="Arendt D."/>
            <person name="Savage R."/>
            <person name="Osoegawa K."/>
            <person name="de Jong P."/>
            <person name="Grimwood J."/>
            <person name="Chapman J.A."/>
            <person name="Shapiro H."/>
            <person name="Aerts A."/>
            <person name="Otillar R.P."/>
            <person name="Terry A.Y."/>
            <person name="Boore J.L."/>
            <person name="Grigoriev I.V."/>
            <person name="Lindberg D.R."/>
            <person name="Seaver E.C."/>
            <person name="Weisblat D.A."/>
            <person name="Putnam N.H."/>
            <person name="Rokhsar D.S."/>
        </authorList>
    </citation>
    <scope>NUCLEOTIDE SEQUENCE</scope>
</reference>
<feature type="transmembrane region" description="Helical" evidence="7">
    <location>
        <begin position="84"/>
        <end position="106"/>
    </location>
</feature>
<accession>T1G332</accession>
<dbReference type="FunCoup" id="T1G332">
    <property type="interactions" value="1806"/>
</dbReference>
<dbReference type="PROSITE" id="PS50216">
    <property type="entry name" value="DHHC"/>
    <property type="match status" value="1"/>
</dbReference>
<dbReference type="STRING" id="6412.T1G332"/>
<dbReference type="GO" id="GO:0016020">
    <property type="term" value="C:membrane"/>
    <property type="evidence" value="ECO:0007669"/>
    <property type="project" value="UniProtKB-SubCell"/>
</dbReference>
<evidence type="ECO:0000256" key="7">
    <source>
        <dbReference type="RuleBase" id="RU079119"/>
    </source>
</evidence>
<keyword evidence="3 7" id="KW-0812">Transmembrane</keyword>
<evidence type="ECO:0000256" key="3">
    <source>
        <dbReference type="ARBA" id="ARBA00022692"/>
    </source>
</evidence>
<organism evidence="10 11">
    <name type="scientific">Helobdella robusta</name>
    <name type="common">Californian leech</name>
    <dbReference type="NCBI Taxonomy" id="6412"/>
    <lineage>
        <taxon>Eukaryota</taxon>
        <taxon>Metazoa</taxon>
        <taxon>Spiralia</taxon>
        <taxon>Lophotrochozoa</taxon>
        <taxon>Annelida</taxon>
        <taxon>Clitellata</taxon>
        <taxon>Hirudinea</taxon>
        <taxon>Rhynchobdellida</taxon>
        <taxon>Glossiphoniidae</taxon>
        <taxon>Helobdella</taxon>
    </lineage>
</organism>
<dbReference type="KEGG" id="hro:HELRODRAFT_77725"/>
<dbReference type="InParanoid" id="T1G332"/>
<dbReference type="Proteomes" id="UP000015101">
    <property type="component" value="Unassembled WGS sequence"/>
</dbReference>